<evidence type="ECO:0000259" key="1">
    <source>
        <dbReference type="Pfam" id="PF09116"/>
    </source>
</evidence>
<dbReference type="Pfam" id="PF09116">
    <property type="entry name" value="gp45-slide_C"/>
    <property type="match status" value="1"/>
</dbReference>
<feature type="domain" description="Sliding clamp C-terminal" evidence="1">
    <location>
        <begin position="116"/>
        <end position="214"/>
    </location>
</feature>
<dbReference type="HAMAP" id="MF_04161">
    <property type="entry name" value="Sliding_clamp_T4"/>
    <property type="match status" value="1"/>
</dbReference>
<dbReference type="Gene3D" id="3.70.10.10">
    <property type="match status" value="1"/>
</dbReference>
<proteinExistence type="inferred from homology"/>
<dbReference type="InterPro" id="IPR046389">
    <property type="entry name" value="Sliding_clamp_T4"/>
</dbReference>
<dbReference type="InterPro" id="IPR015200">
    <property type="entry name" value="Sliding_clamp_C"/>
</dbReference>
<organism evidence="2">
    <name type="scientific">marine metagenome</name>
    <dbReference type="NCBI Taxonomy" id="408172"/>
    <lineage>
        <taxon>unclassified sequences</taxon>
        <taxon>metagenomes</taxon>
        <taxon>ecological metagenomes</taxon>
    </lineage>
</organism>
<reference evidence="2" key="1">
    <citation type="submission" date="2018-05" db="EMBL/GenBank/DDBJ databases">
        <authorList>
            <person name="Lanie J.A."/>
            <person name="Ng W.-L."/>
            <person name="Kazmierczak K.M."/>
            <person name="Andrzejewski T.M."/>
            <person name="Davidsen T.M."/>
            <person name="Wayne K.J."/>
            <person name="Tettelin H."/>
            <person name="Glass J.I."/>
            <person name="Rusch D."/>
            <person name="Podicherti R."/>
            <person name="Tsui H.-C.T."/>
            <person name="Winkler M.E."/>
        </authorList>
    </citation>
    <scope>NUCLEOTIDE SEQUENCE</scope>
</reference>
<evidence type="ECO:0000313" key="2">
    <source>
        <dbReference type="EMBL" id="SUZ79098.1"/>
    </source>
</evidence>
<dbReference type="SUPFAM" id="SSF55979">
    <property type="entry name" value="DNA clamp"/>
    <property type="match status" value="2"/>
</dbReference>
<accession>A0A381QJK1</accession>
<dbReference type="AlphaFoldDB" id="A0A381QJK1"/>
<sequence length="220" mass="24772">MELSTETQNILKNFSEINQSLAFKQGKILKTVSPQKNILAQAEVTEEFPKDFAVYELNKFLGTLAMFNKATFDFNSDHVKIIEGNKRVKYVYADPSMFVAPPEKQIEFPEAEIQFTLTQVDLDSLMRASAVLHLPEVGVIGNGSKMELTVMDVNNSSTDELGIEVGTTDKTFQVVFKHENIKLMRDDYDVQISSRGIAHFKAKGVNVQYWIATESSSKFS</sequence>
<dbReference type="GO" id="GO:0039693">
    <property type="term" value="P:viral DNA genome replication"/>
    <property type="evidence" value="ECO:0007669"/>
    <property type="project" value="InterPro"/>
</dbReference>
<name>A0A381QJK1_9ZZZZ</name>
<dbReference type="InterPro" id="IPR046938">
    <property type="entry name" value="DNA_clamp_sf"/>
</dbReference>
<dbReference type="EMBL" id="UINC01001373">
    <property type="protein sequence ID" value="SUZ79098.1"/>
    <property type="molecule type" value="Genomic_DNA"/>
</dbReference>
<protein>
    <recommendedName>
        <fullName evidence="1">Sliding clamp C-terminal domain-containing protein</fullName>
    </recommendedName>
</protein>
<gene>
    <name evidence="2" type="ORF">METZ01_LOCUS31952</name>
</gene>
<dbReference type="GO" id="GO:0030337">
    <property type="term" value="F:DNA polymerase processivity factor activity"/>
    <property type="evidence" value="ECO:0007669"/>
    <property type="project" value="InterPro"/>
</dbReference>